<proteinExistence type="predicted"/>
<keyword evidence="2" id="KW-1185">Reference proteome</keyword>
<reference evidence="1 2" key="1">
    <citation type="journal article" date="2022" name="Allergy">
        <title>Genome assembly and annotation of Periplaneta americana reveal a comprehensive cockroach allergen profile.</title>
        <authorList>
            <person name="Wang L."/>
            <person name="Xiong Q."/>
            <person name="Saelim N."/>
            <person name="Wang L."/>
            <person name="Nong W."/>
            <person name="Wan A.T."/>
            <person name="Shi M."/>
            <person name="Liu X."/>
            <person name="Cao Q."/>
            <person name="Hui J.H.L."/>
            <person name="Sookrung N."/>
            <person name="Leung T.F."/>
            <person name="Tungtrongchitr A."/>
            <person name="Tsui S.K.W."/>
        </authorList>
    </citation>
    <scope>NUCLEOTIDE SEQUENCE [LARGE SCALE GENOMIC DNA]</scope>
    <source>
        <strain evidence="1">PWHHKU_190912</strain>
    </source>
</reference>
<evidence type="ECO:0000313" key="1">
    <source>
        <dbReference type="EMBL" id="KAJ4442824.1"/>
    </source>
</evidence>
<sequence>MRPGSSTESYPAFAHIGLRENLGKNLNQVTCSDWDSNQDHLVSRSDALTVTPQRDETEIRYRLRDIRLMVGEKFGKNPTRTGTPLLSKPLQLATHINISERTVRRRLDEANLRSQRPAMVLCCLQNNAKIILHLQGTTNIGHMKTGAMYSLQTSPDSVRDTISRPAEGGQGRQWLSAANEVARASASWGMCCGVERRGETATAAEWEVMRLQLREEIQRIREVPSSGHP</sequence>
<dbReference type="EMBL" id="JAJSOF020000013">
    <property type="protein sequence ID" value="KAJ4442824.1"/>
    <property type="molecule type" value="Genomic_DNA"/>
</dbReference>
<name>A0ABQ8T8I0_PERAM</name>
<dbReference type="Proteomes" id="UP001148838">
    <property type="component" value="Unassembled WGS sequence"/>
</dbReference>
<comment type="caution">
    <text evidence="1">The sequence shown here is derived from an EMBL/GenBank/DDBJ whole genome shotgun (WGS) entry which is preliminary data.</text>
</comment>
<gene>
    <name evidence="1" type="ORF">ANN_04417</name>
</gene>
<accession>A0ABQ8T8I0</accession>
<evidence type="ECO:0000313" key="2">
    <source>
        <dbReference type="Proteomes" id="UP001148838"/>
    </source>
</evidence>
<protein>
    <submittedName>
        <fullName evidence="1">Uncharacterized protein</fullName>
    </submittedName>
</protein>
<organism evidence="1 2">
    <name type="scientific">Periplaneta americana</name>
    <name type="common">American cockroach</name>
    <name type="synonym">Blatta americana</name>
    <dbReference type="NCBI Taxonomy" id="6978"/>
    <lineage>
        <taxon>Eukaryota</taxon>
        <taxon>Metazoa</taxon>
        <taxon>Ecdysozoa</taxon>
        <taxon>Arthropoda</taxon>
        <taxon>Hexapoda</taxon>
        <taxon>Insecta</taxon>
        <taxon>Pterygota</taxon>
        <taxon>Neoptera</taxon>
        <taxon>Polyneoptera</taxon>
        <taxon>Dictyoptera</taxon>
        <taxon>Blattodea</taxon>
        <taxon>Blattoidea</taxon>
        <taxon>Blattidae</taxon>
        <taxon>Blattinae</taxon>
        <taxon>Periplaneta</taxon>
    </lineage>
</organism>